<protein>
    <submittedName>
        <fullName evidence="2">Uncharacterized protein</fullName>
    </submittedName>
</protein>
<evidence type="ECO:0000313" key="3">
    <source>
        <dbReference type="Proteomes" id="UP000035037"/>
    </source>
</evidence>
<accession>A0A0G8AY12</accession>
<dbReference type="Proteomes" id="UP000035037">
    <property type="component" value="Unassembled WGS sequence"/>
</dbReference>
<evidence type="ECO:0000256" key="1">
    <source>
        <dbReference type="SAM" id="MobiDB-lite"/>
    </source>
</evidence>
<reference evidence="2 3" key="1">
    <citation type="submission" date="2015-02" db="EMBL/GenBank/DDBJ databases">
        <authorList>
            <person name="Slaby B."/>
            <person name="Hentschel U."/>
        </authorList>
    </citation>
    <scope>NUCLEOTIDE SEQUENCE [LARGE SCALE GENOMIC DNA]</scope>
    <source>
        <strain evidence="2">15L</strain>
    </source>
</reference>
<sequence>MGIREGQLGSTSSLTSRPTVVMKDESAHDPVLLALLNSIARWRSQRCDLLLQSGRLADAHALAQEFLGWGDDHGQHPPPSDPDQPP</sequence>
<name>A0A0G8AY12_9SYNE</name>
<proteinExistence type="predicted"/>
<organism evidence="2 3">
    <name type="scientific">Candidatus Synechococcus spongiarum 15L</name>
    <dbReference type="NCBI Taxonomy" id="1608419"/>
    <lineage>
        <taxon>Bacteria</taxon>
        <taxon>Bacillati</taxon>
        <taxon>Cyanobacteriota</taxon>
        <taxon>Cyanophyceae</taxon>
        <taxon>Synechococcales</taxon>
        <taxon>Synechococcaceae</taxon>
        <taxon>Synechococcus</taxon>
    </lineage>
</organism>
<feature type="region of interest" description="Disordered" evidence="1">
    <location>
        <begin position="1"/>
        <end position="23"/>
    </location>
</feature>
<feature type="compositionally biased region" description="Pro residues" evidence="1">
    <location>
        <begin position="76"/>
        <end position="86"/>
    </location>
</feature>
<dbReference type="AlphaFoldDB" id="A0A0G8AY12"/>
<feature type="compositionally biased region" description="Polar residues" evidence="1">
    <location>
        <begin position="8"/>
        <end position="18"/>
    </location>
</feature>
<evidence type="ECO:0000313" key="2">
    <source>
        <dbReference type="EMBL" id="KKZ14244.1"/>
    </source>
</evidence>
<dbReference type="EMBL" id="JYFQ01000038">
    <property type="protein sequence ID" value="KKZ14244.1"/>
    <property type="molecule type" value="Genomic_DNA"/>
</dbReference>
<gene>
    <name evidence="2" type="ORF">TQ37_01560</name>
</gene>
<feature type="region of interest" description="Disordered" evidence="1">
    <location>
        <begin position="67"/>
        <end position="86"/>
    </location>
</feature>
<reference evidence="2 3" key="2">
    <citation type="submission" date="2015-05" db="EMBL/GenBank/DDBJ databases">
        <title>Lifestyle Evolution in Cyanobacterial Symbionts of Sponges.</title>
        <authorList>
            <person name="Burgsdorf I."/>
            <person name="Slaby B.M."/>
            <person name="Handley K.M."/>
            <person name="Haber M."/>
            <person name="Blom J."/>
            <person name="Marshall C.W."/>
            <person name="Gilbert J.A."/>
            <person name="Hentschel U."/>
            <person name="Steindler L."/>
        </authorList>
    </citation>
    <scope>NUCLEOTIDE SEQUENCE [LARGE SCALE GENOMIC DNA]</scope>
    <source>
        <strain evidence="2">15L</strain>
    </source>
</reference>
<comment type="caution">
    <text evidence="2">The sequence shown here is derived from an EMBL/GenBank/DDBJ whole genome shotgun (WGS) entry which is preliminary data.</text>
</comment>